<name>A0A392TKP8_9FABA</name>
<keyword evidence="2" id="KW-1185">Reference proteome</keyword>
<dbReference type="AlphaFoldDB" id="A0A392TKP8"/>
<feature type="non-terminal residue" evidence="1">
    <location>
        <position position="76"/>
    </location>
</feature>
<dbReference type="EMBL" id="LXQA010601863">
    <property type="protein sequence ID" value="MCI61552.1"/>
    <property type="molecule type" value="Genomic_DNA"/>
</dbReference>
<evidence type="ECO:0000313" key="1">
    <source>
        <dbReference type="EMBL" id="MCI61552.1"/>
    </source>
</evidence>
<evidence type="ECO:0008006" key="3">
    <source>
        <dbReference type="Google" id="ProtNLM"/>
    </source>
</evidence>
<sequence length="76" mass="9099">MEVPIESLRSVIEQPVDFDSWKENGFDIQDLFFKQGWFSYFELLKGPVYPNLLKELWLSAEVFDEEEAQLELKRKI</sequence>
<accession>A0A392TKP8</accession>
<evidence type="ECO:0000313" key="2">
    <source>
        <dbReference type="Proteomes" id="UP000265520"/>
    </source>
</evidence>
<protein>
    <recommendedName>
        <fullName evidence="3">Cullin-like protein</fullName>
    </recommendedName>
</protein>
<proteinExistence type="predicted"/>
<comment type="caution">
    <text evidence="1">The sequence shown here is derived from an EMBL/GenBank/DDBJ whole genome shotgun (WGS) entry which is preliminary data.</text>
</comment>
<dbReference type="Proteomes" id="UP000265520">
    <property type="component" value="Unassembled WGS sequence"/>
</dbReference>
<reference evidence="1 2" key="1">
    <citation type="journal article" date="2018" name="Front. Plant Sci.">
        <title>Red Clover (Trifolium pratense) and Zigzag Clover (T. medium) - A Picture of Genomic Similarities and Differences.</title>
        <authorList>
            <person name="Dluhosova J."/>
            <person name="Istvanek J."/>
            <person name="Nedelnik J."/>
            <person name="Repkova J."/>
        </authorList>
    </citation>
    <scope>NUCLEOTIDE SEQUENCE [LARGE SCALE GENOMIC DNA]</scope>
    <source>
        <strain evidence="2">cv. 10/8</strain>
        <tissue evidence="1">Leaf</tissue>
    </source>
</reference>
<organism evidence="1 2">
    <name type="scientific">Trifolium medium</name>
    <dbReference type="NCBI Taxonomy" id="97028"/>
    <lineage>
        <taxon>Eukaryota</taxon>
        <taxon>Viridiplantae</taxon>
        <taxon>Streptophyta</taxon>
        <taxon>Embryophyta</taxon>
        <taxon>Tracheophyta</taxon>
        <taxon>Spermatophyta</taxon>
        <taxon>Magnoliopsida</taxon>
        <taxon>eudicotyledons</taxon>
        <taxon>Gunneridae</taxon>
        <taxon>Pentapetalae</taxon>
        <taxon>rosids</taxon>
        <taxon>fabids</taxon>
        <taxon>Fabales</taxon>
        <taxon>Fabaceae</taxon>
        <taxon>Papilionoideae</taxon>
        <taxon>50 kb inversion clade</taxon>
        <taxon>NPAAA clade</taxon>
        <taxon>Hologalegina</taxon>
        <taxon>IRL clade</taxon>
        <taxon>Trifolieae</taxon>
        <taxon>Trifolium</taxon>
    </lineage>
</organism>